<dbReference type="GO" id="GO:0016020">
    <property type="term" value="C:membrane"/>
    <property type="evidence" value="ECO:0007669"/>
    <property type="project" value="UniProtKB-SubCell"/>
</dbReference>
<dbReference type="Proteomes" id="UP001152799">
    <property type="component" value="Chromosome 4"/>
</dbReference>
<feature type="transmembrane region" description="Helical" evidence="18">
    <location>
        <begin position="329"/>
        <end position="348"/>
    </location>
</feature>
<dbReference type="SUPFAM" id="SSF48452">
    <property type="entry name" value="TPR-like"/>
    <property type="match status" value="1"/>
</dbReference>
<evidence type="ECO:0000256" key="16">
    <source>
        <dbReference type="PROSITE-ProRule" id="PRU00339"/>
    </source>
</evidence>
<dbReference type="Gene3D" id="1.25.40.10">
    <property type="entry name" value="Tetratricopeptide repeat domain"/>
    <property type="match status" value="1"/>
</dbReference>
<dbReference type="Pfam" id="PF08409">
    <property type="entry name" value="TMTC_DUF1736"/>
    <property type="match status" value="1"/>
</dbReference>
<dbReference type="InterPro" id="IPR052943">
    <property type="entry name" value="TMTC_O-mannosyl-trnsfr"/>
</dbReference>
<dbReference type="InterPro" id="IPR011990">
    <property type="entry name" value="TPR-like_helical_dom_sf"/>
</dbReference>
<dbReference type="EC" id="2.4.1.109" evidence="6"/>
<sequence>MKRRHNIHQHHNKPESFKKKSPSTWPIYSVVGILAVTCYLNIIDGDFVHDDIPAVTLNKDVLAINPVKSVFENDFWGTPMADENSHKSYRPLTVLTFRINYLCFGLTPVAFHATNIALHAVACLLFTRVCLYVAGLKPPFATLAGLMFSVHPIHTEAVTGIVGRADVLACVFFLMSILAYHGHSSEGRYHVWTSVIMGVMSMIAKETGITVFLVNLGYDLYLQWPNIRRTITEVRWNLESLEFSFRATKILMSTGVLLALRLAILQGSLPRFCEQDNPAAFHNSIYVRFLTFCYLAAFNLWLILCPATLSHDWQMGSVPLVLSAGDSRNFITCFFFGLLFLLTLRSIVDFETLRHPPLIIGLLLLVLPFLPASNVFITVGFVIAERVLYIPSLGCILLVAYGIQILWTNCSRHRQTIFCFITLILITSSLRTVIRNKNWKSRETLLRAGLQALPQNAKMHYNYANFLRESSLTELAKSHYYMALKLWPSYASAHNNLGTILINNYEAEKHFLAAIKYSSNHVNAHFNLGQLYRKNNKTKESEQMLKKCIELEPNFTLAYLELAKLKGANDKRVWELLKKVVELNPEDPYYVSKYGEWLSKRGNHLVGLQYYWDSLKICYSHRDAAIGVLRHLRKFGQRARIFQMLTRWHNISRKKGIKKKQDFYLKQWQLRTEMSYKIKEFTSTLYTNNHSTSGARQFHLQTAQKAMKEARWKLKENNTINPNGKRYKERLHNEHRDQKTLNFARFALLNCC</sequence>
<comment type="catalytic activity">
    <reaction evidence="15">
        <text>a di-trans,poly-cis-dolichyl beta-D-mannosyl phosphate + L-seryl-[protein] = 3-O-(alpha-D-mannosyl)-L-seryl-[protein] + a di-trans,poly-cis-dolichyl phosphate + H(+)</text>
        <dbReference type="Rhea" id="RHEA:17377"/>
        <dbReference type="Rhea" id="RHEA-COMP:9863"/>
        <dbReference type="Rhea" id="RHEA-COMP:13546"/>
        <dbReference type="Rhea" id="RHEA-COMP:19498"/>
        <dbReference type="Rhea" id="RHEA-COMP:19501"/>
        <dbReference type="ChEBI" id="CHEBI:15378"/>
        <dbReference type="ChEBI" id="CHEBI:29999"/>
        <dbReference type="ChEBI" id="CHEBI:57683"/>
        <dbReference type="ChEBI" id="CHEBI:58211"/>
        <dbReference type="ChEBI" id="CHEBI:137321"/>
        <dbReference type="EC" id="2.4.1.109"/>
    </reaction>
</comment>
<feature type="transmembrane region" description="Helical" evidence="18">
    <location>
        <begin position="243"/>
        <end position="264"/>
    </location>
</feature>
<evidence type="ECO:0000256" key="3">
    <source>
        <dbReference type="ARBA" id="ARBA00004240"/>
    </source>
</evidence>
<comment type="catalytic activity">
    <reaction evidence="14">
        <text>a di-trans,poly-cis-dolichyl beta-D-mannosyl phosphate + L-threonyl-[protein] = 3-O-(alpha-D-mannosyl)-L-threonyl-[protein] + a di-trans,poly-cis-dolichyl phosphate + H(+)</text>
        <dbReference type="Rhea" id="RHEA:53396"/>
        <dbReference type="Rhea" id="RHEA-COMP:11060"/>
        <dbReference type="Rhea" id="RHEA-COMP:13547"/>
        <dbReference type="Rhea" id="RHEA-COMP:19498"/>
        <dbReference type="Rhea" id="RHEA-COMP:19501"/>
        <dbReference type="ChEBI" id="CHEBI:15378"/>
        <dbReference type="ChEBI" id="CHEBI:30013"/>
        <dbReference type="ChEBI" id="CHEBI:57683"/>
        <dbReference type="ChEBI" id="CHEBI:58211"/>
        <dbReference type="ChEBI" id="CHEBI:137323"/>
        <dbReference type="EC" id="2.4.1.109"/>
    </reaction>
</comment>
<reference evidence="20" key="1">
    <citation type="submission" date="2022-01" db="EMBL/GenBank/DDBJ databases">
        <authorList>
            <person name="King R."/>
        </authorList>
    </citation>
    <scope>NUCLEOTIDE SEQUENCE</scope>
</reference>
<evidence type="ECO:0000256" key="10">
    <source>
        <dbReference type="ARBA" id="ARBA00022803"/>
    </source>
</evidence>
<evidence type="ECO:0000259" key="19">
    <source>
        <dbReference type="Pfam" id="PF08409"/>
    </source>
</evidence>
<evidence type="ECO:0000256" key="6">
    <source>
        <dbReference type="ARBA" id="ARBA00012839"/>
    </source>
</evidence>
<evidence type="ECO:0000313" key="21">
    <source>
        <dbReference type="Proteomes" id="UP001152799"/>
    </source>
</evidence>
<feature type="transmembrane region" description="Helical" evidence="18">
    <location>
        <begin position="192"/>
        <end position="214"/>
    </location>
</feature>
<protein>
    <recommendedName>
        <fullName evidence="6">dolichyl-phosphate-mannose--protein mannosyltransferase</fullName>
        <ecNumber evidence="6">2.4.1.109</ecNumber>
    </recommendedName>
</protein>
<dbReference type="AlphaFoldDB" id="A0A9N9MT52"/>
<feature type="transmembrane region" description="Helical" evidence="18">
    <location>
        <begin position="417"/>
        <end position="434"/>
    </location>
</feature>
<evidence type="ECO:0000256" key="18">
    <source>
        <dbReference type="SAM" id="Phobius"/>
    </source>
</evidence>
<accession>A0A9N9MT52</accession>
<feature type="transmembrane region" description="Helical" evidence="18">
    <location>
        <begin position="389"/>
        <end position="410"/>
    </location>
</feature>
<keyword evidence="13 18" id="KW-0472">Membrane</keyword>
<dbReference type="GO" id="GO:0005783">
    <property type="term" value="C:endoplasmic reticulum"/>
    <property type="evidence" value="ECO:0007669"/>
    <property type="project" value="UniProtKB-SubCell"/>
</dbReference>
<evidence type="ECO:0000256" key="17">
    <source>
        <dbReference type="SAM" id="MobiDB-lite"/>
    </source>
</evidence>
<dbReference type="PANTHER" id="PTHR44809:SF1">
    <property type="entry name" value="PROTEIN O-MANNOSYL-TRANSFERASE TMTC1"/>
    <property type="match status" value="1"/>
</dbReference>
<feature type="transmembrane region" description="Helical" evidence="18">
    <location>
        <begin position="285"/>
        <end position="309"/>
    </location>
</feature>
<evidence type="ECO:0000256" key="2">
    <source>
        <dbReference type="ARBA" id="ARBA00004141"/>
    </source>
</evidence>
<dbReference type="PANTHER" id="PTHR44809">
    <property type="match status" value="1"/>
</dbReference>
<keyword evidence="8 18" id="KW-0812">Transmembrane</keyword>
<feature type="transmembrane region" description="Helical" evidence="18">
    <location>
        <begin position="360"/>
        <end position="383"/>
    </location>
</feature>
<keyword evidence="11" id="KW-0256">Endoplasmic reticulum</keyword>
<dbReference type="Pfam" id="PF13181">
    <property type="entry name" value="TPR_8"/>
    <property type="match status" value="1"/>
</dbReference>
<keyword evidence="7" id="KW-0808">Transferase</keyword>
<proteinExistence type="inferred from homology"/>
<feature type="transmembrane region" description="Helical" evidence="18">
    <location>
        <begin position="161"/>
        <end position="180"/>
    </location>
</feature>
<dbReference type="OrthoDB" id="1658288at2759"/>
<dbReference type="EMBL" id="OU892280">
    <property type="protein sequence ID" value="CAG9768090.1"/>
    <property type="molecule type" value="Genomic_DNA"/>
</dbReference>
<dbReference type="PROSITE" id="PS50005">
    <property type="entry name" value="TPR"/>
    <property type="match status" value="1"/>
</dbReference>
<comment type="function">
    <text evidence="1">Transfers mannosyl residues to the hydroxyl group of serine or threonine residues.</text>
</comment>
<feature type="domain" description="DUF1736" evidence="19">
    <location>
        <begin position="267"/>
        <end position="339"/>
    </location>
</feature>
<name>A0A9N9MT52_9CUCU</name>
<dbReference type="InterPro" id="IPR019734">
    <property type="entry name" value="TPR_rpt"/>
</dbReference>
<evidence type="ECO:0000256" key="15">
    <source>
        <dbReference type="ARBA" id="ARBA00045102"/>
    </source>
</evidence>
<evidence type="ECO:0000256" key="9">
    <source>
        <dbReference type="ARBA" id="ARBA00022737"/>
    </source>
</evidence>
<feature type="transmembrane region" description="Helical" evidence="18">
    <location>
        <begin position="25"/>
        <end position="43"/>
    </location>
</feature>
<evidence type="ECO:0000256" key="12">
    <source>
        <dbReference type="ARBA" id="ARBA00022989"/>
    </source>
</evidence>
<evidence type="ECO:0000256" key="4">
    <source>
        <dbReference type="ARBA" id="ARBA00004922"/>
    </source>
</evidence>
<comment type="pathway">
    <text evidence="4">Protein modification; protein glycosylation.</text>
</comment>
<evidence type="ECO:0000256" key="1">
    <source>
        <dbReference type="ARBA" id="ARBA00003582"/>
    </source>
</evidence>
<keyword evidence="12 18" id="KW-1133">Transmembrane helix</keyword>
<feature type="transmembrane region" description="Helical" evidence="18">
    <location>
        <begin position="99"/>
        <end position="122"/>
    </location>
</feature>
<evidence type="ECO:0000256" key="11">
    <source>
        <dbReference type="ARBA" id="ARBA00022824"/>
    </source>
</evidence>
<feature type="region of interest" description="Disordered" evidence="17">
    <location>
        <begin position="1"/>
        <end position="22"/>
    </location>
</feature>
<feature type="transmembrane region" description="Helical" evidence="18">
    <location>
        <begin position="129"/>
        <end position="149"/>
    </location>
</feature>
<dbReference type="InterPro" id="IPR013618">
    <property type="entry name" value="TMTC_DUF1736"/>
</dbReference>
<dbReference type="GO" id="GO:0004169">
    <property type="term" value="F:dolichyl-phosphate-mannose-protein mannosyltransferase activity"/>
    <property type="evidence" value="ECO:0007669"/>
    <property type="project" value="UniProtKB-EC"/>
</dbReference>
<feature type="compositionally biased region" description="Basic residues" evidence="17">
    <location>
        <begin position="1"/>
        <end position="11"/>
    </location>
</feature>
<feature type="repeat" description="TPR" evidence="16">
    <location>
        <begin position="522"/>
        <end position="555"/>
    </location>
</feature>
<comment type="subcellular location">
    <subcellularLocation>
        <location evidence="3">Endoplasmic reticulum</location>
    </subcellularLocation>
    <subcellularLocation>
        <location evidence="2">Membrane</location>
        <topology evidence="2">Multi-pass membrane protein</topology>
    </subcellularLocation>
</comment>
<evidence type="ECO:0000313" key="20">
    <source>
        <dbReference type="EMBL" id="CAG9768090.1"/>
    </source>
</evidence>
<gene>
    <name evidence="20" type="ORF">CEUTPL_LOCUS8638</name>
</gene>
<organism evidence="20 21">
    <name type="scientific">Ceutorhynchus assimilis</name>
    <name type="common">cabbage seed weevil</name>
    <dbReference type="NCBI Taxonomy" id="467358"/>
    <lineage>
        <taxon>Eukaryota</taxon>
        <taxon>Metazoa</taxon>
        <taxon>Ecdysozoa</taxon>
        <taxon>Arthropoda</taxon>
        <taxon>Hexapoda</taxon>
        <taxon>Insecta</taxon>
        <taxon>Pterygota</taxon>
        <taxon>Neoptera</taxon>
        <taxon>Endopterygota</taxon>
        <taxon>Coleoptera</taxon>
        <taxon>Polyphaga</taxon>
        <taxon>Cucujiformia</taxon>
        <taxon>Curculionidae</taxon>
        <taxon>Ceutorhynchinae</taxon>
        <taxon>Ceutorhynchus</taxon>
    </lineage>
</organism>
<evidence type="ECO:0000256" key="14">
    <source>
        <dbReference type="ARBA" id="ARBA00045085"/>
    </source>
</evidence>
<comment type="similarity">
    <text evidence="5">Belongs to the TMTC family.</text>
</comment>
<evidence type="ECO:0000256" key="5">
    <source>
        <dbReference type="ARBA" id="ARBA00007882"/>
    </source>
</evidence>
<dbReference type="SMART" id="SM00028">
    <property type="entry name" value="TPR"/>
    <property type="match status" value="3"/>
</dbReference>
<evidence type="ECO:0000256" key="13">
    <source>
        <dbReference type="ARBA" id="ARBA00023136"/>
    </source>
</evidence>
<evidence type="ECO:0000256" key="7">
    <source>
        <dbReference type="ARBA" id="ARBA00022679"/>
    </source>
</evidence>
<evidence type="ECO:0000256" key="8">
    <source>
        <dbReference type="ARBA" id="ARBA00022692"/>
    </source>
</evidence>
<keyword evidence="21" id="KW-1185">Reference proteome</keyword>
<keyword evidence="9" id="KW-0677">Repeat</keyword>
<keyword evidence="10 16" id="KW-0802">TPR repeat</keyword>